<sequence length="127" mass="14420">MIRYEIDLSQRLVIAHFIGEIDYAELEGWHLGLAANPDYAPDYSGVGDMRRAKMRISPADLKRIDKLNADRRIVTGRWALLVETPREAALAAQYEQVKDDKHPMNYFCTVAAASDYLGVDLSEYLTD</sequence>
<comment type="caution">
    <text evidence="1">The sequence shown here is derived from an EMBL/GenBank/DDBJ whole genome shotgun (WGS) entry which is preliminary data.</text>
</comment>
<dbReference type="STRING" id="1434232.MAIT1_01501"/>
<keyword evidence="2" id="KW-1185">Reference proteome</keyword>
<accession>A0A1Y2K3A5</accession>
<dbReference type="AlphaFoldDB" id="A0A1Y2K3A5"/>
<proteinExistence type="predicted"/>
<dbReference type="RefSeq" id="WP_085443155.1">
    <property type="nucleotide sequence ID" value="NZ_LVJN01000020.1"/>
</dbReference>
<reference evidence="1 2" key="1">
    <citation type="journal article" date="2016" name="BMC Genomics">
        <title>Combined genomic and structural analyses of a cultured magnetotactic bacterium reveals its niche adaptation to a dynamic environment.</title>
        <authorList>
            <person name="Araujo A.C."/>
            <person name="Morillo V."/>
            <person name="Cypriano J."/>
            <person name="Teixeira L.C."/>
            <person name="Leao P."/>
            <person name="Lyra S."/>
            <person name="Almeida L.G."/>
            <person name="Bazylinski D.A."/>
            <person name="Vasconcellos A.T."/>
            <person name="Abreu F."/>
            <person name="Lins U."/>
        </authorList>
    </citation>
    <scope>NUCLEOTIDE SEQUENCE [LARGE SCALE GENOMIC DNA]</scope>
    <source>
        <strain evidence="1 2">IT-1</strain>
    </source>
</reference>
<evidence type="ECO:0000313" key="2">
    <source>
        <dbReference type="Proteomes" id="UP000194003"/>
    </source>
</evidence>
<organism evidence="1 2">
    <name type="scientific">Magnetofaba australis IT-1</name>
    <dbReference type="NCBI Taxonomy" id="1434232"/>
    <lineage>
        <taxon>Bacteria</taxon>
        <taxon>Pseudomonadati</taxon>
        <taxon>Pseudomonadota</taxon>
        <taxon>Magnetococcia</taxon>
        <taxon>Magnetococcales</taxon>
        <taxon>Magnetococcaceae</taxon>
        <taxon>Magnetofaba</taxon>
    </lineage>
</organism>
<protein>
    <submittedName>
        <fullName evidence="1">Uncharacterized protein</fullName>
    </submittedName>
</protein>
<gene>
    <name evidence="1" type="ORF">MAIT1_01501</name>
</gene>
<name>A0A1Y2K3A5_9PROT</name>
<evidence type="ECO:0000313" key="1">
    <source>
        <dbReference type="EMBL" id="OSM01515.1"/>
    </source>
</evidence>
<dbReference type="Proteomes" id="UP000194003">
    <property type="component" value="Unassembled WGS sequence"/>
</dbReference>
<dbReference type="OrthoDB" id="9804984at2"/>
<dbReference type="EMBL" id="LVJN01000020">
    <property type="protein sequence ID" value="OSM01515.1"/>
    <property type="molecule type" value="Genomic_DNA"/>
</dbReference>